<protein>
    <submittedName>
        <fullName evidence="1">Uncharacterized protein</fullName>
    </submittedName>
</protein>
<reference evidence="1 2" key="1">
    <citation type="journal article" date="2022" name="Hortic Res">
        <title>A haplotype resolved chromosomal level avocado genome allows analysis of novel avocado genes.</title>
        <authorList>
            <person name="Nath O."/>
            <person name="Fletcher S.J."/>
            <person name="Hayward A."/>
            <person name="Shaw L.M."/>
            <person name="Masouleh A.K."/>
            <person name="Furtado A."/>
            <person name="Henry R.J."/>
            <person name="Mitter N."/>
        </authorList>
    </citation>
    <scope>NUCLEOTIDE SEQUENCE [LARGE SCALE GENOMIC DNA]</scope>
    <source>
        <strain evidence="2">cv. Hass</strain>
    </source>
</reference>
<name>A0ACC2KH03_PERAE</name>
<comment type="caution">
    <text evidence="1">The sequence shown here is derived from an EMBL/GenBank/DDBJ whole genome shotgun (WGS) entry which is preliminary data.</text>
</comment>
<accession>A0ACC2KH03</accession>
<dbReference type="Proteomes" id="UP001234297">
    <property type="component" value="Chromosome 9"/>
</dbReference>
<organism evidence="1 2">
    <name type="scientific">Persea americana</name>
    <name type="common">Avocado</name>
    <dbReference type="NCBI Taxonomy" id="3435"/>
    <lineage>
        <taxon>Eukaryota</taxon>
        <taxon>Viridiplantae</taxon>
        <taxon>Streptophyta</taxon>
        <taxon>Embryophyta</taxon>
        <taxon>Tracheophyta</taxon>
        <taxon>Spermatophyta</taxon>
        <taxon>Magnoliopsida</taxon>
        <taxon>Magnoliidae</taxon>
        <taxon>Laurales</taxon>
        <taxon>Lauraceae</taxon>
        <taxon>Persea</taxon>
    </lineage>
</organism>
<sequence>MKQKFVLKVQMTCGKCRTKALEIAASADGVNSVAIQGKDQDQVVVIGDGVDPISLVCLLRKKVGPTEVVTVEEVKPKDQKIEVKEPPYRCYPKFVTYEPVYEPDPPYCSIM</sequence>
<dbReference type="EMBL" id="CM056817">
    <property type="protein sequence ID" value="KAJ8620203.1"/>
    <property type="molecule type" value="Genomic_DNA"/>
</dbReference>
<proteinExistence type="predicted"/>
<evidence type="ECO:0000313" key="1">
    <source>
        <dbReference type="EMBL" id="KAJ8620203.1"/>
    </source>
</evidence>
<gene>
    <name evidence="1" type="ORF">MRB53_028732</name>
</gene>
<evidence type="ECO:0000313" key="2">
    <source>
        <dbReference type="Proteomes" id="UP001234297"/>
    </source>
</evidence>
<keyword evidence="2" id="KW-1185">Reference proteome</keyword>